<evidence type="ECO:0000313" key="2">
    <source>
        <dbReference type="Proteomes" id="UP001438707"/>
    </source>
</evidence>
<protein>
    <submittedName>
        <fullName evidence="1">Uncharacterized protein</fullName>
    </submittedName>
</protein>
<accession>A0AAW1QHE2</accession>
<dbReference type="EMBL" id="JALJOS010000042">
    <property type="protein sequence ID" value="KAK9820875.1"/>
    <property type="molecule type" value="Genomic_DNA"/>
</dbReference>
<sequence length="471" mass="49819">MPGLVAPQLQSAWFALLQTKPDQEPEGYILVFCWPGEWEQDLAAAAGTALVDLLLASLGGPELWLQTASTNGEAAGPQSAQGPGRLHVGAQQLLDRLLLFALSQLTGDWSSANTACLPLLMLRFPNATPACCLPPQLSSALDADLVRMESIGLQPAHPLVDTFGFPPKHAVWSCIFCSGLLVGSRMEPAMVRAVWLLCWAQSLFQRTASHPQLLLIQPLDLSSVAPQGGHDGGRYALVVGGMGVHLVCMVLGLRANVILDDISGSVEVAAVQATIHDMAIGCGAEVAAEVDRNGLQQLLEPKLHVGLTSSSGRLKGVADAYSTKRHGQSRFPNQLHGCLTFGIPHPGWLVLHPLPGGNGAESSAAHSLFLATAAQVLSVLQDHLPKPDADIAQGEMTKETAAEVSIRLPDALVVHMFNGFLQPGDQMVAGKLHDGGVCSFVWHEIGAPKAAIDHARTAAVQGEQHDCLRPS</sequence>
<keyword evidence="2" id="KW-1185">Reference proteome</keyword>
<reference evidence="1 2" key="1">
    <citation type="journal article" date="2024" name="Nat. Commun.">
        <title>Phylogenomics reveals the evolutionary origins of lichenization in chlorophyte algae.</title>
        <authorList>
            <person name="Puginier C."/>
            <person name="Libourel C."/>
            <person name="Otte J."/>
            <person name="Skaloud P."/>
            <person name="Haon M."/>
            <person name="Grisel S."/>
            <person name="Petersen M."/>
            <person name="Berrin J.G."/>
            <person name="Delaux P.M."/>
            <person name="Dal Grande F."/>
            <person name="Keller J."/>
        </authorList>
    </citation>
    <scope>NUCLEOTIDE SEQUENCE [LARGE SCALE GENOMIC DNA]</scope>
    <source>
        <strain evidence="1 2">SAG 2145</strain>
    </source>
</reference>
<name>A0AAW1QHE2_9CHLO</name>
<comment type="caution">
    <text evidence="1">The sequence shown here is derived from an EMBL/GenBank/DDBJ whole genome shotgun (WGS) entry which is preliminary data.</text>
</comment>
<evidence type="ECO:0000313" key="1">
    <source>
        <dbReference type="EMBL" id="KAK9820875.1"/>
    </source>
</evidence>
<organism evidence="1 2">
    <name type="scientific">Apatococcus lobatus</name>
    <dbReference type="NCBI Taxonomy" id="904363"/>
    <lineage>
        <taxon>Eukaryota</taxon>
        <taxon>Viridiplantae</taxon>
        <taxon>Chlorophyta</taxon>
        <taxon>core chlorophytes</taxon>
        <taxon>Trebouxiophyceae</taxon>
        <taxon>Chlorellales</taxon>
        <taxon>Chlorellaceae</taxon>
        <taxon>Apatococcus</taxon>
    </lineage>
</organism>
<proteinExistence type="predicted"/>
<gene>
    <name evidence="1" type="ORF">WJX74_000412</name>
</gene>
<dbReference type="AlphaFoldDB" id="A0AAW1QHE2"/>
<dbReference type="Proteomes" id="UP001438707">
    <property type="component" value="Unassembled WGS sequence"/>
</dbReference>